<reference evidence="2" key="1">
    <citation type="submission" date="2021-05" db="EMBL/GenBank/DDBJ databases">
        <title>Genome of Sphingobium sp. strain.</title>
        <authorList>
            <person name="Fan R."/>
        </authorList>
    </citation>
    <scope>NUCLEOTIDE SEQUENCE</scope>
    <source>
        <strain evidence="2">H33</strain>
    </source>
</reference>
<proteinExistence type="inferred from homology"/>
<dbReference type="Proteomes" id="UP001138757">
    <property type="component" value="Unassembled WGS sequence"/>
</dbReference>
<dbReference type="SUPFAM" id="SSF51735">
    <property type="entry name" value="NAD(P)-binding Rossmann-fold domains"/>
    <property type="match status" value="1"/>
</dbReference>
<gene>
    <name evidence="2" type="ORF">KK488_03385</name>
</gene>
<comment type="caution">
    <text evidence="2">The sequence shown here is derived from an EMBL/GenBank/DDBJ whole genome shotgun (WGS) entry which is preliminary data.</text>
</comment>
<evidence type="ECO:0000313" key="3">
    <source>
        <dbReference type="Proteomes" id="UP001138757"/>
    </source>
</evidence>
<dbReference type="PANTHER" id="PTHR42879">
    <property type="entry name" value="3-OXOACYL-(ACYL-CARRIER-PROTEIN) REDUCTASE"/>
    <property type="match status" value="1"/>
</dbReference>
<dbReference type="InterPro" id="IPR050259">
    <property type="entry name" value="SDR"/>
</dbReference>
<evidence type="ECO:0000256" key="1">
    <source>
        <dbReference type="ARBA" id="ARBA00006484"/>
    </source>
</evidence>
<sequence>MSFEGEIALVTGAGKGFGRAIALALAKQGSAVALVARTASDVEAVAAEIEAAGGKALAIAADVTQEADVERSIRETRAQLGAVTQFVNNAGVGWPYGPVGGMDVARWWQAQHLHQLAPMLYLSRLLPAMRAAGKGRVVIVSAKASHVSAANMSAYITGKTAQVRIVNVAALEVKDAGVSLFAIDPGFVVTDLARETMTSPEAKIYLSGMVERLGEASSRDFSGDLAACGQRVVDLMSGRYDALTGRYFEMYDDLDEALKDIEA</sequence>
<dbReference type="CDD" id="cd05233">
    <property type="entry name" value="SDR_c"/>
    <property type="match status" value="1"/>
</dbReference>
<dbReference type="InterPro" id="IPR002347">
    <property type="entry name" value="SDR_fam"/>
</dbReference>
<dbReference type="InterPro" id="IPR036291">
    <property type="entry name" value="NAD(P)-bd_dom_sf"/>
</dbReference>
<protein>
    <submittedName>
        <fullName evidence="2">SDR family oxidoreductase</fullName>
    </submittedName>
</protein>
<accession>A0A9X1IPA5</accession>
<dbReference type="AlphaFoldDB" id="A0A9X1IPA5"/>
<dbReference type="RefSeq" id="WP_214621733.1">
    <property type="nucleotide sequence ID" value="NZ_JAHGAW010000002.1"/>
</dbReference>
<keyword evidence="3" id="KW-1185">Reference proteome</keyword>
<organism evidence="2 3">
    <name type="scientific">Sphingobium nicotianae</name>
    <dbReference type="NCBI Taxonomy" id="2782607"/>
    <lineage>
        <taxon>Bacteria</taxon>
        <taxon>Pseudomonadati</taxon>
        <taxon>Pseudomonadota</taxon>
        <taxon>Alphaproteobacteria</taxon>
        <taxon>Sphingomonadales</taxon>
        <taxon>Sphingomonadaceae</taxon>
        <taxon>Sphingobium</taxon>
    </lineage>
</organism>
<dbReference type="PRINTS" id="PR00081">
    <property type="entry name" value="GDHRDH"/>
</dbReference>
<dbReference type="Pfam" id="PF00106">
    <property type="entry name" value="adh_short"/>
    <property type="match status" value="1"/>
</dbReference>
<evidence type="ECO:0000313" key="2">
    <source>
        <dbReference type="EMBL" id="MBT2185982.1"/>
    </source>
</evidence>
<dbReference type="Gene3D" id="3.40.50.720">
    <property type="entry name" value="NAD(P)-binding Rossmann-like Domain"/>
    <property type="match status" value="1"/>
</dbReference>
<comment type="similarity">
    <text evidence="1">Belongs to the short-chain dehydrogenases/reductases (SDR) family.</text>
</comment>
<name>A0A9X1IPA5_9SPHN</name>
<dbReference type="EMBL" id="JAHGAW010000002">
    <property type="protein sequence ID" value="MBT2185982.1"/>
    <property type="molecule type" value="Genomic_DNA"/>
</dbReference>